<dbReference type="PANTHER" id="PTHR11472:SF34">
    <property type="entry name" value="REGULATOR OF TELOMERE ELONGATION HELICASE 1"/>
    <property type="match status" value="1"/>
</dbReference>
<dbReference type="InterPro" id="IPR027417">
    <property type="entry name" value="P-loop_NTPase"/>
</dbReference>
<dbReference type="SUPFAM" id="SSF52540">
    <property type="entry name" value="P-loop containing nucleoside triphosphate hydrolases"/>
    <property type="match status" value="1"/>
</dbReference>
<dbReference type="GO" id="GO:0003678">
    <property type="term" value="F:DNA helicase activity"/>
    <property type="evidence" value="ECO:0007669"/>
    <property type="project" value="InterPro"/>
</dbReference>
<dbReference type="PANTHER" id="PTHR11472">
    <property type="entry name" value="DNA REPAIR DEAD HELICASE RAD3/XP-D SUBFAMILY MEMBER"/>
    <property type="match status" value="1"/>
</dbReference>
<dbReference type="Gene3D" id="1.10.275.30">
    <property type="match status" value="1"/>
</dbReference>
<dbReference type="GO" id="GO:0003677">
    <property type="term" value="F:DNA binding"/>
    <property type="evidence" value="ECO:0007669"/>
    <property type="project" value="InterPro"/>
</dbReference>
<dbReference type="EMBL" id="DQTV01000020">
    <property type="protein sequence ID" value="HIP56625.1"/>
    <property type="molecule type" value="Genomic_DNA"/>
</dbReference>
<evidence type="ECO:0000313" key="3">
    <source>
        <dbReference type="Proteomes" id="UP000605805"/>
    </source>
</evidence>
<accession>A0A832YRY3</accession>
<protein>
    <recommendedName>
        <fullName evidence="1">RAD3-like helicase DEAD domain-containing protein</fullName>
    </recommendedName>
</protein>
<proteinExistence type="predicted"/>
<gene>
    <name evidence="2" type="ORF">EYH02_00930</name>
</gene>
<feature type="domain" description="RAD3-like helicase DEAD" evidence="1">
    <location>
        <begin position="58"/>
        <end position="192"/>
    </location>
</feature>
<sequence>MTKVSVRSVLSRVSRYIEVVLDSFKRNDSVIFEAYPGFGKSFLGLSVLRAFNTGLYVTRTIAEMNVVMNIGELMNIDIRPLYGRTQLCTKFSSIEVVELFYKLCRAHRVVGLCKESTEKEIVDKFSSIRDPEEVKALGKALGVCPYRPHLLASLSKRYVVTTYEFVVHHRTLRQLDRDVAIYDECHSILDLVDLYVQKLDRYELTAMAENIRNYFPKLAYVLKSIAKRCESVDELLDTLVKVVEEGIEGSELFDDIVSAYLSNRVYIDRDTDTAYLLVKHIELELGRRKLYMTAYVPPFLITKKVFVRVEDPPLRIPVTIDTSLTSRYTARGPDFAQKLAEVILQYIDRGCANLIVLPSKKLSEDVERILLAKGFRIAPPQAIDKVSEGTLVIDVAGGIATEGITP</sequence>
<feature type="non-terminal residue" evidence="2">
    <location>
        <position position="406"/>
    </location>
</feature>
<dbReference type="AlphaFoldDB" id="A0A832YRY3"/>
<dbReference type="InterPro" id="IPR045028">
    <property type="entry name" value="DinG/Rad3-like"/>
</dbReference>
<comment type="caution">
    <text evidence="2">The sequence shown here is derived from an EMBL/GenBank/DDBJ whole genome shotgun (WGS) entry which is preliminary data.</text>
</comment>
<name>A0A832YRY3_9CREN</name>
<dbReference type="Pfam" id="PF06733">
    <property type="entry name" value="DEAD_2"/>
    <property type="match status" value="1"/>
</dbReference>
<evidence type="ECO:0000259" key="1">
    <source>
        <dbReference type="Pfam" id="PF06733"/>
    </source>
</evidence>
<reference evidence="2" key="1">
    <citation type="journal article" date="2020" name="ISME J.">
        <title>Gammaproteobacteria mediating utilization of methyl-, sulfur- and petroleum organic compounds in deep ocean hydrothermal plumes.</title>
        <authorList>
            <person name="Zhou Z."/>
            <person name="Liu Y."/>
            <person name="Pan J."/>
            <person name="Cron B.R."/>
            <person name="Toner B.M."/>
            <person name="Anantharaman K."/>
            <person name="Breier J.A."/>
            <person name="Dick G.J."/>
            <person name="Li M."/>
        </authorList>
    </citation>
    <scope>NUCLEOTIDE SEQUENCE</scope>
    <source>
        <strain evidence="2">SZUA-1435</strain>
    </source>
</reference>
<dbReference type="InterPro" id="IPR010614">
    <property type="entry name" value="RAD3-like_helicase_DEAD"/>
</dbReference>
<dbReference type="Proteomes" id="UP000605805">
    <property type="component" value="Unassembled WGS sequence"/>
</dbReference>
<dbReference type="Gene3D" id="3.40.50.300">
    <property type="entry name" value="P-loop containing nucleotide triphosphate hydrolases"/>
    <property type="match status" value="1"/>
</dbReference>
<organism evidence="2 3">
    <name type="scientific">Ignisphaera aggregans</name>
    <dbReference type="NCBI Taxonomy" id="334771"/>
    <lineage>
        <taxon>Archaea</taxon>
        <taxon>Thermoproteota</taxon>
        <taxon>Thermoprotei</taxon>
        <taxon>Desulfurococcales</taxon>
        <taxon>Desulfurococcaceae</taxon>
        <taxon>Ignisphaera</taxon>
    </lineage>
</organism>
<dbReference type="GO" id="GO:0005524">
    <property type="term" value="F:ATP binding"/>
    <property type="evidence" value="ECO:0007669"/>
    <property type="project" value="InterPro"/>
</dbReference>
<evidence type="ECO:0000313" key="2">
    <source>
        <dbReference type="EMBL" id="HIP56625.1"/>
    </source>
</evidence>